<organism evidence="1 2">
    <name type="scientific">Macrosiphum euphorbiae</name>
    <name type="common">potato aphid</name>
    <dbReference type="NCBI Taxonomy" id="13131"/>
    <lineage>
        <taxon>Eukaryota</taxon>
        <taxon>Metazoa</taxon>
        <taxon>Ecdysozoa</taxon>
        <taxon>Arthropoda</taxon>
        <taxon>Hexapoda</taxon>
        <taxon>Insecta</taxon>
        <taxon>Pterygota</taxon>
        <taxon>Neoptera</taxon>
        <taxon>Paraneoptera</taxon>
        <taxon>Hemiptera</taxon>
        <taxon>Sternorrhyncha</taxon>
        <taxon>Aphidomorpha</taxon>
        <taxon>Aphidoidea</taxon>
        <taxon>Aphididae</taxon>
        <taxon>Macrosiphini</taxon>
        <taxon>Macrosiphum</taxon>
    </lineage>
</organism>
<dbReference type="EMBL" id="CARXXK010001029">
    <property type="protein sequence ID" value="CAI6372255.1"/>
    <property type="molecule type" value="Genomic_DNA"/>
</dbReference>
<sequence>MIVREALEAIREDADKSFKEIMKNVRKIASDIEIRMPRIYGRQTARNNVNAKDAEEYYKIVSNIYSIS</sequence>
<proteinExistence type="predicted"/>
<comment type="caution">
    <text evidence="1">The sequence shown here is derived from an EMBL/GenBank/DDBJ whole genome shotgun (WGS) entry which is preliminary data.</text>
</comment>
<evidence type="ECO:0000313" key="1">
    <source>
        <dbReference type="EMBL" id="CAI6372255.1"/>
    </source>
</evidence>
<protein>
    <submittedName>
        <fullName evidence="1">Uncharacterized protein</fullName>
    </submittedName>
</protein>
<dbReference type="Proteomes" id="UP001160148">
    <property type="component" value="Unassembled WGS sequence"/>
</dbReference>
<reference evidence="1 2" key="1">
    <citation type="submission" date="2023-01" db="EMBL/GenBank/DDBJ databases">
        <authorList>
            <person name="Whitehead M."/>
        </authorList>
    </citation>
    <scope>NUCLEOTIDE SEQUENCE [LARGE SCALE GENOMIC DNA]</scope>
</reference>
<accession>A0AAV0XUM8</accession>
<name>A0AAV0XUM8_9HEMI</name>
<gene>
    <name evidence="1" type="ORF">MEUPH1_LOCUS26154</name>
</gene>
<dbReference type="AlphaFoldDB" id="A0AAV0XUM8"/>
<evidence type="ECO:0000313" key="2">
    <source>
        <dbReference type="Proteomes" id="UP001160148"/>
    </source>
</evidence>
<keyword evidence="2" id="KW-1185">Reference proteome</keyword>